<dbReference type="OMA" id="NMICPKC"/>
<evidence type="ECO:0000259" key="7">
    <source>
        <dbReference type="PROSITE" id="PS50081"/>
    </source>
</evidence>
<evidence type="ECO:0000313" key="8">
    <source>
        <dbReference type="EMBL" id="EFN81055.1"/>
    </source>
</evidence>
<comment type="similarity">
    <text evidence="5">Belongs to the DEF8 family.</text>
</comment>
<dbReference type="InterPro" id="IPR051366">
    <property type="entry name" value="DEF8"/>
</dbReference>
<evidence type="ECO:0000256" key="6">
    <source>
        <dbReference type="SAM" id="MobiDB-lite"/>
    </source>
</evidence>
<evidence type="ECO:0000313" key="9">
    <source>
        <dbReference type="Proteomes" id="UP000008237"/>
    </source>
</evidence>
<dbReference type="AlphaFoldDB" id="E2BTD4"/>
<proteinExistence type="inferred from homology"/>
<reference evidence="8 9" key="1">
    <citation type="journal article" date="2010" name="Science">
        <title>Genomic comparison of the ants Camponotus floridanus and Harpegnathos saltator.</title>
        <authorList>
            <person name="Bonasio R."/>
            <person name="Zhang G."/>
            <person name="Ye C."/>
            <person name="Mutti N.S."/>
            <person name="Fang X."/>
            <person name="Qin N."/>
            <person name="Donahue G."/>
            <person name="Yang P."/>
            <person name="Li Q."/>
            <person name="Li C."/>
            <person name="Zhang P."/>
            <person name="Huang Z."/>
            <person name="Berger S.L."/>
            <person name="Reinberg D."/>
            <person name="Wang J."/>
            <person name="Liebig J."/>
        </authorList>
    </citation>
    <scope>NUCLEOTIDE SEQUENCE [LARGE SCALE GENOMIC DNA]</scope>
    <source>
        <strain evidence="8 9">R22 G/1</strain>
    </source>
</reference>
<dbReference type="SMART" id="SM01175">
    <property type="entry name" value="DUF4206"/>
    <property type="match status" value="1"/>
</dbReference>
<dbReference type="Gene3D" id="3.30.60.20">
    <property type="match status" value="1"/>
</dbReference>
<dbReference type="SMART" id="SM00109">
    <property type="entry name" value="C1"/>
    <property type="match status" value="1"/>
</dbReference>
<protein>
    <submittedName>
        <fullName evidence="8">Differentially expressed in FDCP 8-like protein</fullName>
    </submittedName>
</protein>
<feature type="compositionally biased region" description="Low complexity" evidence="6">
    <location>
        <begin position="24"/>
        <end position="36"/>
    </location>
</feature>
<dbReference type="SUPFAM" id="SSF57889">
    <property type="entry name" value="Cysteine-rich domain"/>
    <property type="match status" value="1"/>
</dbReference>
<feature type="region of interest" description="Disordered" evidence="6">
    <location>
        <begin position="1"/>
        <end position="52"/>
    </location>
</feature>
<name>E2BTD4_HARSA</name>
<evidence type="ECO:0000256" key="4">
    <source>
        <dbReference type="ARBA" id="ARBA00022833"/>
    </source>
</evidence>
<keyword evidence="4" id="KW-0862">Zinc</keyword>
<keyword evidence="1" id="KW-0479">Metal-binding</keyword>
<sequence length="459" mass="52515">MVDIRANIIGKNDSHHESRIRANSSGTGASTPSSSSDYMTGEADDSSDSKGTIPFSLKSVETMLSLSKDASQEDLQEMVNKCKSMVLESAECSDERKWLVRRLIELRLRAQELRETSNENLFETHVILGHHFVPQKYHITTSGPVYCDHCSGAIWTMLQSWYMCNDCKFSCHWKCLNNVCRVCVHVVASEAGGYTHTKDICPEQGLSKQGYRCAECKTQITFKSTWVEPRLCDYSGLYYCQRCHWNTAMVIPARVIRNWDMEPRLVSRAAAQLLMLLEDRSVLPLEELNPKLFTLVPDLSLVKRMREEMQMMKRYLVLCEEACSQGLPWRICLRTHMIENSGNYSIKDLIDLQAGVLLDELRTVYDTMHAHITQQCQLCRARGHLCEICGNDEVIYPWDASSVICQQCSAVYHRVCWSKRNHYCPRCARLQKRRAQQQGQQATQDCGEDCDTDDTAKDT</sequence>
<dbReference type="Pfam" id="PF00130">
    <property type="entry name" value="C1_1"/>
    <property type="match status" value="1"/>
</dbReference>
<dbReference type="InterPro" id="IPR046349">
    <property type="entry name" value="C1-like_sf"/>
</dbReference>
<dbReference type="InParanoid" id="E2BTD4"/>
<dbReference type="OrthoDB" id="1918044at2759"/>
<dbReference type="CDD" id="cd20819">
    <property type="entry name" value="C1_DEF8"/>
    <property type="match status" value="1"/>
</dbReference>
<keyword evidence="9" id="KW-1185">Reference proteome</keyword>
<evidence type="ECO:0000256" key="5">
    <source>
        <dbReference type="ARBA" id="ARBA00029450"/>
    </source>
</evidence>
<accession>E2BTD4</accession>
<dbReference type="InterPro" id="IPR002219">
    <property type="entry name" value="PKC_DAG/PE"/>
</dbReference>
<evidence type="ECO:0000256" key="2">
    <source>
        <dbReference type="ARBA" id="ARBA00022737"/>
    </source>
</evidence>
<dbReference type="PANTHER" id="PTHR12326:SF3">
    <property type="entry name" value="DIFFERENTIALLY EXPRESSED IN FDCP 8 HOMOLOG"/>
    <property type="match status" value="1"/>
</dbReference>
<dbReference type="InterPro" id="IPR025258">
    <property type="entry name" value="RH_dom"/>
</dbReference>
<dbReference type="KEGG" id="hst:105186351"/>
<dbReference type="PROSITE" id="PS50081">
    <property type="entry name" value="ZF_DAG_PE_2"/>
    <property type="match status" value="1"/>
</dbReference>
<organism evidence="9">
    <name type="scientific">Harpegnathos saltator</name>
    <name type="common">Jerdon's jumping ant</name>
    <dbReference type="NCBI Taxonomy" id="610380"/>
    <lineage>
        <taxon>Eukaryota</taxon>
        <taxon>Metazoa</taxon>
        <taxon>Ecdysozoa</taxon>
        <taxon>Arthropoda</taxon>
        <taxon>Hexapoda</taxon>
        <taxon>Insecta</taxon>
        <taxon>Pterygota</taxon>
        <taxon>Neoptera</taxon>
        <taxon>Endopterygota</taxon>
        <taxon>Hymenoptera</taxon>
        <taxon>Apocrita</taxon>
        <taxon>Aculeata</taxon>
        <taxon>Formicoidea</taxon>
        <taxon>Formicidae</taxon>
        <taxon>Ponerinae</taxon>
        <taxon>Ponerini</taxon>
        <taxon>Harpegnathos</taxon>
    </lineage>
</organism>
<dbReference type="Proteomes" id="UP000008237">
    <property type="component" value="Unassembled WGS sequence"/>
</dbReference>
<evidence type="ECO:0000256" key="1">
    <source>
        <dbReference type="ARBA" id="ARBA00022723"/>
    </source>
</evidence>
<evidence type="ECO:0000256" key="3">
    <source>
        <dbReference type="ARBA" id="ARBA00022771"/>
    </source>
</evidence>
<keyword evidence="3" id="KW-0863">Zinc-finger</keyword>
<dbReference type="Pfam" id="PF13901">
    <property type="entry name" value="RH_dom"/>
    <property type="match status" value="1"/>
</dbReference>
<dbReference type="InterPro" id="IPR047983">
    <property type="entry name" value="DEF8_C1"/>
</dbReference>
<keyword evidence="2" id="KW-0677">Repeat</keyword>
<dbReference type="GO" id="GO:0008270">
    <property type="term" value="F:zinc ion binding"/>
    <property type="evidence" value="ECO:0007669"/>
    <property type="project" value="UniProtKB-KW"/>
</dbReference>
<dbReference type="FunCoup" id="E2BTD4">
    <property type="interactions" value="17"/>
</dbReference>
<feature type="domain" description="Phorbol-ester/DAG-type" evidence="7">
    <location>
        <begin position="129"/>
        <end position="183"/>
    </location>
</feature>
<dbReference type="PANTHER" id="PTHR12326">
    <property type="entry name" value="PLECKSTRIN HOMOLOGY DOMAIN CONTAINING PROTEIN"/>
    <property type="match status" value="1"/>
</dbReference>
<dbReference type="EMBL" id="GL450389">
    <property type="protein sequence ID" value="EFN81055.1"/>
    <property type="molecule type" value="Genomic_DNA"/>
</dbReference>
<gene>
    <name evidence="8" type="ORF">EAI_05802</name>
</gene>